<dbReference type="PANTHER" id="PTHR34978:SF3">
    <property type="entry name" value="SLR0241 PROTEIN"/>
    <property type="match status" value="1"/>
</dbReference>
<feature type="transmembrane region" description="Helical" evidence="7">
    <location>
        <begin position="142"/>
        <end position="159"/>
    </location>
</feature>
<gene>
    <name evidence="9" type="ORF">OS889_03430</name>
</gene>
<evidence type="ECO:0000256" key="2">
    <source>
        <dbReference type="ARBA" id="ARBA00022670"/>
    </source>
</evidence>
<dbReference type="Pfam" id="PF01435">
    <property type="entry name" value="Peptidase_M48"/>
    <property type="match status" value="1"/>
</dbReference>
<dbReference type="EMBL" id="JBGNYA010000001">
    <property type="protein sequence ID" value="MFA1610058.1"/>
    <property type="molecule type" value="Genomic_DNA"/>
</dbReference>
<feature type="transmembrane region" description="Helical" evidence="7">
    <location>
        <begin position="205"/>
        <end position="230"/>
    </location>
</feature>
<accession>A0ABD5MC45</accession>
<feature type="transmembrane region" description="Helical" evidence="7">
    <location>
        <begin position="75"/>
        <end position="96"/>
    </location>
</feature>
<evidence type="ECO:0000256" key="5">
    <source>
        <dbReference type="ARBA" id="ARBA00022833"/>
    </source>
</evidence>
<dbReference type="GO" id="GO:0008237">
    <property type="term" value="F:metallopeptidase activity"/>
    <property type="evidence" value="ECO:0007669"/>
    <property type="project" value="UniProtKB-KW"/>
</dbReference>
<evidence type="ECO:0000313" key="10">
    <source>
        <dbReference type="Proteomes" id="UP001570511"/>
    </source>
</evidence>
<dbReference type="RefSeq" id="WP_372387301.1">
    <property type="nucleotide sequence ID" value="NZ_JBGNYA010000001.1"/>
</dbReference>
<keyword evidence="5" id="KW-0862">Zinc</keyword>
<keyword evidence="10" id="KW-1185">Reference proteome</keyword>
<protein>
    <submittedName>
        <fullName evidence="9">M48 family metalloprotease</fullName>
        <ecNumber evidence="9">3.4.24.-</ecNumber>
    </submittedName>
</protein>
<comment type="cofactor">
    <cofactor evidence="1">
        <name>Zn(2+)</name>
        <dbReference type="ChEBI" id="CHEBI:29105"/>
    </cofactor>
</comment>
<evidence type="ECO:0000256" key="7">
    <source>
        <dbReference type="SAM" id="Phobius"/>
    </source>
</evidence>
<feature type="transmembrane region" description="Helical" evidence="7">
    <location>
        <begin position="325"/>
        <end position="347"/>
    </location>
</feature>
<keyword evidence="7" id="KW-0812">Transmembrane</keyword>
<keyword evidence="3" id="KW-0479">Metal-binding</keyword>
<evidence type="ECO:0000256" key="3">
    <source>
        <dbReference type="ARBA" id="ARBA00022723"/>
    </source>
</evidence>
<dbReference type="InterPro" id="IPR052173">
    <property type="entry name" value="Beta-lactam_resp_regulator"/>
</dbReference>
<dbReference type="AlphaFoldDB" id="A0ABD5MC45"/>
<evidence type="ECO:0000313" key="9">
    <source>
        <dbReference type="EMBL" id="MFA1610058.1"/>
    </source>
</evidence>
<evidence type="ECO:0000256" key="1">
    <source>
        <dbReference type="ARBA" id="ARBA00001947"/>
    </source>
</evidence>
<feature type="transmembrane region" description="Helical" evidence="7">
    <location>
        <begin position="165"/>
        <end position="184"/>
    </location>
</feature>
<feature type="transmembrane region" description="Helical" evidence="7">
    <location>
        <begin position="102"/>
        <end position="121"/>
    </location>
</feature>
<dbReference type="Gene3D" id="3.30.2010.10">
    <property type="entry name" value="Metalloproteases ('zincins'), catalytic domain"/>
    <property type="match status" value="1"/>
</dbReference>
<feature type="transmembrane region" description="Helical" evidence="7">
    <location>
        <begin position="291"/>
        <end position="313"/>
    </location>
</feature>
<evidence type="ECO:0000259" key="8">
    <source>
        <dbReference type="Pfam" id="PF01435"/>
    </source>
</evidence>
<dbReference type="PANTHER" id="PTHR34978">
    <property type="entry name" value="POSSIBLE SENSOR-TRANSDUCER PROTEIN BLAR"/>
    <property type="match status" value="1"/>
</dbReference>
<proteinExistence type="predicted"/>
<keyword evidence="7" id="KW-0472">Membrane</keyword>
<dbReference type="GO" id="GO:0046872">
    <property type="term" value="F:metal ion binding"/>
    <property type="evidence" value="ECO:0007669"/>
    <property type="project" value="UniProtKB-KW"/>
</dbReference>
<evidence type="ECO:0000256" key="4">
    <source>
        <dbReference type="ARBA" id="ARBA00022801"/>
    </source>
</evidence>
<keyword evidence="4 9" id="KW-0378">Hydrolase</keyword>
<keyword evidence="7" id="KW-1133">Transmembrane helix</keyword>
<dbReference type="InterPro" id="IPR001915">
    <property type="entry name" value="Peptidase_M48"/>
</dbReference>
<feature type="transmembrane region" description="Helical" evidence="7">
    <location>
        <begin position="242"/>
        <end position="263"/>
    </location>
</feature>
<dbReference type="EC" id="3.4.24.-" evidence="9"/>
<name>A0ABD5MC45_9EURY</name>
<keyword evidence="2" id="KW-0645">Protease</keyword>
<feature type="domain" description="Peptidase M48" evidence="8">
    <location>
        <begin position="393"/>
        <end position="442"/>
    </location>
</feature>
<comment type="caution">
    <text evidence="9">The sequence shown here is derived from an EMBL/GenBank/DDBJ whole genome shotgun (WGS) entry which is preliminary data.</text>
</comment>
<dbReference type="GO" id="GO:0006508">
    <property type="term" value="P:proteolysis"/>
    <property type="evidence" value="ECO:0007669"/>
    <property type="project" value="UniProtKB-KW"/>
</dbReference>
<keyword evidence="6 9" id="KW-0482">Metalloprotease</keyword>
<dbReference type="Proteomes" id="UP001570511">
    <property type="component" value="Unassembled WGS sequence"/>
</dbReference>
<sequence length="546" mass="61744">MTKWLHLRRTEAKTGLTPFEIRKRLPEDVVETQSGGFRCSRSIFRGLFGTRFEWRLVARESSYCLIEDVYVSSRLFLITALVLIGMLISTVITPIFSGFRFLLMMGVTNLFTFTFALLIWVQIGVDSPLQDVMRKGRNRDQYMPIASFVAGVLVLVVLLTRGSPFLQILAVFGAVLLSVVYWRYNEWVARWSFWWQKGLLQTVGRLPGVFGNYLIGLLLMTGLVALFLILMQYPSFSGLLRYSPFLFASISTALFLFIAAYCIRTFREAQQIEAVQFDQHGLDEFSRTESLVLALTAVLVSMGFAVLSVYALVGGLAFVSKTGPVTAYFVLFAALLPFFYVLGGVAYQLATFIYGNATLFLNSENRDLELSSEYPVRVLDSEICMAGAVSLFFREFIVVSEGLLDELEEEELEAVVAHEQAHLEYGDTRIAVLVGALSPFVFTGRNVLFSVLGFREREHRADEYAANKVGQESLADALDRLQSIRYESVHNVVPEFSPTINNFRSERVRNLWDRIYGFYYGNFALSDAHPSIEQRKTLLQSDSDSN</sequence>
<evidence type="ECO:0000256" key="6">
    <source>
        <dbReference type="ARBA" id="ARBA00023049"/>
    </source>
</evidence>
<organism evidence="9 10">
    <name type="scientific">Halobellus rubicundus</name>
    <dbReference type="NCBI Taxonomy" id="2996466"/>
    <lineage>
        <taxon>Archaea</taxon>
        <taxon>Methanobacteriati</taxon>
        <taxon>Methanobacteriota</taxon>
        <taxon>Stenosarchaea group</taxon>
        <taxon>Halobacteria</taxon>
        <taxon>Halobacteriales</taxon>
        <taxon>Haloferacaceae</taxon>
        <taxon>Halobellus</taxon>
    </lineage>
</organism>
<reference evidence="9 10" key="1">
    <citation type="submission" date="2024-08" db="EMBL/GenBank/DDBJ databases">
        <title>Halobellus sp. MBLA0158 whole genome sequence.</title>
        <authorList>
            <person name="Hwang C.Y."/>
            <person name="Cho E.-S."/>
            <person name="Seo M.-J."/>
        </authorList>
    </citation>
    <scope>NUCLEOTIDE SEQUENCE [LARGE SCALE GENOMIC DNA]</scope>
    <source>
        <strain evidence="9 10">MBLA0158</strain>
    </source>
</reference>